<sequence length="441" mass="48056">MSAEEDTELRDMVAQTLESKGVLGKIRAQLRASVFLALEEQEGAEGKIPLMNPELKKFLSTSEGCLVTGLVREFLEYFDLDFTIAVFDPESNFSDRYSGRNNLAKDLKLQDVSGSAKRPLLAEVMKRFSPSTNGEISKEVIVTSPRQSAADSPRSLSPPNSNKVDDEDVDEYSSDTATDDSRGASPRPSKIPQRVRDERSGKSDKSQESFLEKLNSNNEQKSLSDSRKDKSGKREAHSYMGQAQCQLGSALNLCKNITDLTLFDCRSPDVTIGSDDGEDIFADLPLSTRENVKKGLPLESAPRSTSGLSSLKDAPSLGNSGLGSLKGVPPLPGMNNNNNSREVIKSPDWQDLADIDSKISKLGFDIPDEGKNGGAPDYTDEYEDDFNPTSDISIPEDIEEQLSLSSFHSGSAKLDDLLTTDRTVSQASAADLDFAEDVLNF</sequence>
<dbReference type="GO" id="GO:0005813">
    <property type="term" value="C:centrosome"/>
    <property type="evidence" value="ECO:0007669"/>
    <property type="project" value="TreeGrafter"/>
</dbReference>
<gene>
    <name evidence="5" type="ORF">P5673_004281</name>
</gene>
<dbReference type="Pfam" id="PF09398">
    <property type="entry name" value="FOP_dimer"/>
    <property type="match status" value="1"/>
</dbReference>
<evidence type="ECO:0000313" key="5">
    <source>
        <dbReference type="EMBL" id="KAK2570598.1"/>
    </source>
</evidence>
<keyword evidence="2" id="KW-0206">Cytoskeleton</keyword>
<accession>A0AAD9QZX7</accession>
<dbReference type="Proteomes" id="UP001249851">
    <property type="component" value="Unassembled WGS sequence"/>
</dbReference>
<dbReference type="EMBL" id="JARQWQ010000007">
    <property type="protein sequence ID" value="KAK2570598.1"/>
    <property type="molecule type" value="Genomic_DNA"/>
</dbReference>
<keyword evidence="1" id="KW-0963">Cytoplasm</keyword>
<keyword evidence="6" id="KW-1185">Reference proteome</keyword>
<organism evidence="5 6">
    <name type="scientific">Acropora cervicornis</name>
    <name type="common">Staghorn coral</name>
    <dbReference type="NCBI Taxonomy" id="6130"/>
    <lineage>
        <taxon>Eukaryota</taxon>
        <taxon>Metazoa</taxon>
        <taxon>Cnidaria</taxon>
        <taxon>Anthozoa</taxon>
        <taxon>Hexacorallia</taxon>
        <taxon>Scleractinia</taxon>
        <taxon>Astrocoeniina</taxon>
        <taxon>Acroporidae</taxon>
        <taxon>Acropora</taxon>
    </lineage>
</organism>
<proteinExistence type="predicted"/>
<protein>
    <submittedName>
        <fullName evidence="5">Centrosomal protein 43</fullName>
    </submittedName>
</protein>
<feature type="region of interest" description="Disordered" evidence="3">
    <location>
        <begin position="293"/>
        <end position="346"/>
    </location>
</feature>
<evidence type="ECO:0000256" key="3">
    <source>
        <dbReference type="SAM" id="MobiDB-lite"/>
    </source>
</evidence>
<feature type="compositionally biased region" description="Basic and acidic residues" evidence="3">
    <location>
        <begin position="222"/>
        <end position="237"/>
    </location>
</feature>
<comment type="caution">
    <text evidence="5">The sequence shown here is derived from an EMBL/GenBank/DDBJ whole genome shotgun (WGS) entry which is preliminary data.</text>
</comment>
<evidence type="ECO:0000256" key="2">
    <source>
        <dbReference type="ARBA" id="ARBA00023212"/>
    </source>
</evidence>
<dbReference type="PANTHER" id="PTHR15431:SF9">
    <property type="entry name" value="CENTROSOMAL PROTEIN 43"/>
    <property type="match status" value="1"/>
</dbReference>
<feature type="compositionally biased region" description="Basic and acidic residues" evidence="3">
    <location>
        <begin position="194"/>
        <end position="211"/>
    </location>
</feature>
<evidence type="ECO:0000313" key="6">
    <source>
        <dbReference type="Proteomes" id="UP001249851"/>
    </source>
</evidence>
<dbReference type="AlphaFoldDB" id="A0AAD9QZX7"/>
<reference evidence="5" key="2">
    <citation type="journal article" date="2023" name="Science">
        <title>Genomic signatures of disease resistance in endangered staghorn corals.</title>
        <authorList>
            <person name="Vollmer S.V."/>
            <person name="Selwyn J.D."/>
            <person name="Despard B.A."/>
            <person name="Roesel C.L."/>
        </authorList>
    </citation>
    <scope>NUCLEOTIDE SEQUENCE</scope>
    <source>
        <strain evidence="5">K2</strain>
    </source>
</reference>
<evidence type="ECO:0000259" key="4">
    <source>
        <dbReference type="Pfam" id="PF09398"/>
    </source>
</evidence>
<feature type="compositionally biased region" description="Low complexity" evidence="3">
    <location>
        <begin position="316"/>
        <end position="325"/>
    </location>
</feature>
<dbReference type="PANTHER" id="PTHR15431">
    <property type="entry name" value="FGFR1 ONCOGENE PARTNER/LISH DOMAIN-CONTAINING PROTEIN"/>
    <property type="match status" value="1"/>
</dbReference>
<reference evidence="5" key="1">
    <citation type="journal article" date="2023" name="G3 (Bethesda)">
        <title>Whole genome assembly and annotation of the endangered Caribbean coral Acropora cervicornis.</title>
        <authorList>
            <person name="Selwyn J.D."/>
            <person name="Vollmer S.V."/>
        </authorList>
    </citation>
    <scope>NUCLEOTIDE SEQUENCE</scope>
    <source>
        <strain evidence="5">K2</strain>
    </source>
</reference>
<feature type="region of interest" description="Disordered" evidence="3">
    <location>
        <begin position="136"/>
        <end position="237"/>
    </location>
</feature>
<dbReference type="InterPro" id="IPR018993">
    <property type="entry name" value="FOP_dimerisation-dom_N"/>
</dbReference>
<feature type="region of interest" description="Disordered" evidence="3">
    <location>
        <begin position="366"/>
        <end position="387"/>
    </location>
</feature>
<evidence type="ECO:0000256" key="1">
    <source>
        <dbReference type="ARBA" id="ARBA00022490"/>
    </source>
</evidence>
<feature type="compositionally biased region" description="Polar residues" evidence="3">
    <location>
        <begin position="144"/>
        <end position="162"/>
    </location>
</feature>
<dbReference type="Gene3D" id="1.20.960.40">
    <property type="match status" value="1"/>
</dbReference>
<name>A0AAD9QZX7_ACRCE</name>
<dbReference type="GO" id="GO:0034453">
    <property type="term" value="P:microtubule anchoring"/>
    <property type="evidence" value="ECO:0007669"/>
    <property type="project" value="InterPro"/>
</dbReference>
<feature type="domain" description="FGFR1 oncogene partner (FOP) N-terminal dimerisation" evidence="4">
    <location>
        <begin position="47"/>
        <end position="127"/>
    </location>
</feature>